<dbReference type="InterPro" id="IPR036390">
    <property type="entry name" value="WH_DNA-bd_sf"/>
</dbReference>
<evidence type="ECO:0000256" key="1">
    <source>
        <dbReference type="ARBA" id="ARBA00009437"/>
    </source>
</evidence>
<accession>A0A939DGM0</accession>
<protein>
    <submittedName>
        <fullName evidence="6">LysR family transcriptional regulator</fullName>
    </submittedName>
</protein>
<dbReference type="Gene3D" id="1.10.10.10">
    <property type="entry name" value="Winged helix-like DNA-binding domain superfamily/Winged helix DNA-binding domain"/>
    <property type="match status" value="1"/>
</dbReference>
<dbReference type="PANTHER" id="PTHR30537">
    <property type="entry name" value="HTH-TYPE TRANSCRIPTIONAL REGULATOR"/>
    <property type="match status" value="1"/>
</dbReference>
<organism evidence="6 7">
    <name type="scientific">Parahaliea mediterranea</name>
    <dbReference type="NCBI Taxonomy" id="651086"/>
    <lineage>
        <taxon>Bacteria</taxon>
        <taxon>Pseudomonadati</taxon>
        <taxon>Pseudomonadota</taxon>
        <taxon>Gammaproteobacteria</taxon>
        <taxon>Cellvibrionales</taxon>
        <taxon>Halieaceae</taxon>
        <taxon>Parahaliea</taxon>
    </lineage>
</organism>
<dbReference type="Pfam" id="PF00126">
    <property type="entry name" value="HTH_1"/>
    <property type="match status" value="1"/>
</dbReference>
<evidence type="ECO:0000256" key="2">
    <source>
        <dbReference type="ARBA" id="ARBA00023015"/>
    </source>
</evidence>
<dbReference type="InterPro" id="IPR000847">
    <property type="entry name" value="LysR_HTH_N"/>
</dbReference>
<keyword evidence="3" id="KW-0238">DNA-binding</keyword>
<dbReference type="PROSITE" id="PS50931">
    <property type="entry name" value="HTH_LYSR"/>
    <property type="match status" value="1"/>
</dbReference>
<evidence type="ECO:0000256" key="3">
    <source>
        <dbReference type="ARBA" id="ARBA00023125"/>
    </source>
</evidence>
<evidence type="ECO:0000313" key="6">
    <source>
        <dbReference type="EMBL" id="MBN7797127.1"/>
    </source>
</evidence>
<dbReference type="SUPFAM" id="SSF53850">
    <property type="entry name" value="Periplasmic binding protein-like II"/>
    <property type="match status" value="1"/>
</dbReference>
<keyword evidence="4" id="KW-0804">Transcription</keyword>
<evidence type="ECO:0000259" key="5">
    <source>
        <dbReference type="PROSITE" id="PS50931"/>
    </source>
</evidence>
<name>A0A939DGM0_9GAMM</name>
<evidence type="ECO:0000256" key="4">
    <source>
        <dbReference type="ARBA" id="ARBA00023163"/>
    </source>
</evidence>
<dbReference type="RefSeq" id="WP_206560572.1">
    <property type="nucleotide sequence ID" value="NZ_JAFKCZ010000007.1"/>
</dbReference>
<dbReference type="Proteomes" id="UP000664303">
    <property type="component" value="Unassembled WGS sequence"/>
</dbReference>
<feature type="domain" description="HTH lysR-type" evidence="5">
    <location>
        <begin position="5"/>
        <end position="62"/>
    </location>
</feature>
<dbReference type="GO" id="GO:0003700">
    <property type="term" value="F:DNA-binding transcription factor activity"/>
    <property type="evidence" value="ECO:0007669"/>
    <property type="project" value="InterPro"/>
</dbReference>
<dbReference type="CDD" id="cd08432">
    <property type="entry name" value="PBP2_GcdR_TrpI_HvrB_AmpR_like"/>
    <property type="match status" value="1"/>
</dbReference>
<dbReference type="AlphaFoldDB" id="A0A939DGM0"/>
<keyword evidence="2" id="KW-0805">Transcription regulation</keyword>
<reference evidence="6" key="1">
    <citation type="submission" date="2021-02" db="EMBL/GenBank/DDBJ databases">
        <title>PHA producing bacteria isolated from coastal sediment in Guangdong, Shenzhen.</title>
        <authorList>
            <person name="Zheng W."/>
            <person name="Yu S."/>
            <person name="Huang Y."/>
        </authorList>
    </citation>
    <scope>NUCLEOTIDE SEQUENCE</scope>
    <source>
        <strain evidence="6">TN14-10</strain>
    </source>
</reference>
<evidence type="ECO:0000313" key="7">
    <source>
        <dbReference type="Proteomes" id="UP000664303"/>
    </source>
</evidence>
<comment type="similarity">
    <text evidence="1">Belongs to the LysR transcriptional regulatory family.</text>
</comment>
<dbReference type="GO" id="GO:0006351">
    <property type="term" value="P:DNA-templated transcription"/>
    <property type="evidence" value="ECO:0007669"/>
    <property type="project" value="TreeGrafter"/>
</dbReference>
<dbReference type="Pfam" id="PF03466">
    <property type="entry name" value="LysR_substrate"/>
    <property type="match status" value="1"/>
</dbReference>
<dbReference type="SUPFAM" id="SSF46785">
    <property type="entry name" value="Winged helix' DNA-binding domain"/>
    <property type="match status" value="1"/>
</dbReference>
<proteinExistence type="inferred from homology"/>
<dbReference type="InterPro" id="IPR036388">
    <property type="entry name" value="WH-like_DNA-bd_sf"/>
</dbReference>
<dbReference type="PANTHER" id="PTHR30537:SF74">
    <property type="entry name" value="HTH-TYPE TRANSCRIPTIONAL REGULATOR TRPI"/>
    <property type="match status" value="1"/>
</dbReference>
<sequence>MSDSPPLNALRAFEAALRLNSISLAAEELNVTPGAVGQQVRKLEDWLETKLFHRTVRQIRPTAEGLEYGARIQGALRQIDDASRTLRRRHQKSVRVVMPPSFAAKWFSSRMSRFLIANPDTDLHVGSSSEVNDFNRDAMDLAVRHFDGVADTLETVLIYKARAAAFCAPSYREARGLESPADLARATLLNDTLHAWWDDWLTAYAGFGADECRRIRRIEIDQTPLAIEAAIHGQGVLLANPLLAEEDVAQGKLVHLFPRAVLPVPGGYYLVYPRWRALRDQARVFRDWLLEEARDIDKRE</sequence>
<dbReference type="Gene3D" id="3.40.190.10">
    <property type="entry name" value="Periplasmic binding protein-like II"/>
    <property type="match status" value="2"/>
</dbReference>
<gene>
    <name evidence="6" type="ORF">JYP50_11020</name>
</gene>
<dbReference type="GO" id="GO:0043565">
    <property type="term" value="F:sequence-specific DNA binding"/>
    <property type="evidence" value="ECO:0007669"/>
    <property type="project" value="TreeGrafter"/>
</dbReference>
<dbReference type="InterPro" id="IPR005119">
    <property type="entry name" value="LysR_subst-bd"/>
</dbReference>
<dbReference type="InterPro" id="IPR058163">
    <property type="entry name" value="LysR-type_TF_proteobact-type"/>
</dbReference>
<keyword evidence="7" id="KW-1185">Reference proteome</keyword>
<comment type="caution">
    <text evidence="6">The sequence shown here is derived from an EMBL/GenBank/DDBJ whole genome shotgun (WGS) entry which is preliminary data.</text>
</comment>
<dbReference type="EMBL" id="JAFKCZ010000007">
    <property type="protein sequence ID" value="MBN7797127.1"/>
    <property type="molecule type" value="Genomic_DNA"/>
</dbReference>